<keyword evidence="2" id="KW-1185">Reference proteome</keyword>
<dbReference type="AlphaFoldDB" id="A0A0R3MY89"/>
<evidence type="ECO:0000313" key="2">
    <source>
        <dbReference type="Proteomes" id="UP000052023"/>
    </source>
</evidence>
<organism evidence="1 2">
    <name type="scientific">Bradyrhizobium retamae</name>
    <dbReference type="NCBI Taxonomy" id="1300035"/>
    <lineage>
        <taxon>Bacteria</taxon>
        <taxon>Pseudomonadati</taxon>
        <taxon>Pseudomonadota</taxon>
        <taxon>Alphaproteobacteria</taxon>
        <taxon>Hyphomicrobiales</taxon>
        <taxon>Nitrobacteraceae</taxon>
        <taxon>Bradyrhizobium</taxon>
    </lineage>
</organism>
<dbReference type="EMBL" id="LLYA01000166">
    <property type="protein sequence ID" value="KRR22278.1"/>
    <property type="molecule type" value="Genomic_DNA"/>
</dbReference>
<sequence length="107" mass="11728">MIALLTERAGLPVLTAHLLYVVIALVKKVDQTFNLRSCLPAQSLQRVESLHPLGLLPGKSRQIRGIVRVSLSHLVPLVAWVRAGAEVGASTRLAIVLNKKYEESKHC</sequence>
<dbReference type="Proteomes" id="UP000052023">
    <property type="component" value="Unassembled WGS sequence"/>
</dbReference>
<protein>
    <submittedName>
        <fullName evidence="1">Uncharacterized protein</fullName>
    </submittedName>
</protein>
<reference evidence="1 2" key="1">
    <citation type="submission" date="2014-03" db="EMBL/GenBank/DDBJ databases">
        <title>Bradyrhizobium valentinum sp. nov., isolated from effective nodules of Lupinus mariae-josephae, a lupine endemic of basic-lime soils in Eastern Spain.</title>
        <authorList>
            <person name="Duran D."/>
            <person name="Rey L."/>
            <person name="Navarro A."/>
            <person name="Busquets A."/>
            <person name="Imperial J."/>
            <person name="Ruiz-Argueso T."/>
        </authorList>
    </citation>
    <scope>NUCLEOTIDE SEQUENCE [LARGE SCALE GENOMIC DNA]</scope>
    <source>
        <strain evidence="1 2">Ro19</strain>
    </source>
</reference>
<evidence type="ECO:0000313" key="1">
    <source>
        <dbReference type="EMBL" id="KRR22278.1"/>
    </source>
</evidence>
<gene>
    <name evidence="1" type="ORF">CQ13_29765</name>
</gene>
<name>A0A0R3MY89_9BRAD</name>
<proteinExistence type="predicted"/>
<comment type="caution">
    <text evidence="1">The sequence shown here is derived from an EMBL/GenBank/DDBJ whole genome shotgun (WGS) entry which is preliminary data.</text>
</comment>
<accession>A0A0R3MY89</accession>